<dbReference type="InterPro" id="IPR050739">
    <property type="entry name" value="MFP"/>
</dbReference>
<keyword evidence="2 6" id="KW-0812">Transmembrane</keyword>
<gene>
    <name evidence="8" type="primary">prsE</name>
    <name evidence="8" type="ORF">Mal4_44690</name>
</gene>
<evidence type="ECO:0000256" key="2">
    <source>
        <dbReference type="ARBA" id="ARBA00022692"/>
    </source>
</evidence>
<feature type="coiled-coil region" evidence="5">
    <location>
        <begin position="242"/>
        <end position="276"/>
    </location>
</feature>
<keyword evidence="9" id="KW-1185">Reference proteome</keyword>
<dbReference type="SUPFAM" id="SSF111369">
    <property type="entry name" value="HlyD-like secretion proteins"/>
    <property type="match status" value="1"/>
</dbReference>
<dbReference type="Gene3D" id="2.40.30.170">
    <property type="match status" value="1"/>
</dbReference>
<keyword evidence="4 6" id="KW-0472">Membrane</keyword>
<comment type="subcellular location">
    <subcellularLocation>
        <location evidence="1">Membrane</location>
        <topology evidence="1">Single-pass membrane protein</topology>
    </subcellularLocation>
</comment>
<reference evidence="8 9" key="1">
    <citation type="submission" date="2019-02" db="EMBL/GenBank/DDBJ databases">
        <title>Deep-cultivation of Planctomycetes and their phenomic and genomic characterization uncovers novel biology.</title>
        <authorList>
            <person name="Wiegand S."/>
            <person name="Jogler M."/>
            <person name="Boedeker C."/>
            <person name="Pinto D."/>
            <person name="Vollmers J."/>
            <person name="Rivas-Marin E."/>
            <person name="Kohn T."/>
            <person name="Peeters S.H."/>
            <person name="Heuer A."/>
            <person name="Rast P."/>
            <person name="Oberbeckmann S."/>
            <person name="Bunk B."/>
            <person name="Jeske O."/>
            <person name="Meyerdierks A."/>
            <person name="Storesund J.E."/>
            <person name="Kallscheuer N."/>
            <person name="Luecker S."/>
            <person name="Lage O.M."/>
            <person name="Pohl T."/>
            <person name="Merkel B.J."/>
            <person name="Hornburger P."/>
            <person name="Mueller R.-W."/>
            <person name="Bruemmer F."/>
            <person name="Labrenz M."/>
            <person name="Spormann A.M."/>
            <person name="Op den Camp H."/>
            <person name="Overmann J."/>
            <person name="Amann R."/>
            <person name="Jetten M.S.M."/>
            <person name="Mascher T."/>
            <person name="Medema M.H."/>
            <person name="Devos D.P."/>
            <person name="Kaster A.-K."/>
            <person name="Ovreas L."/>
            <person name="Rohde M."/>
            <person name="Galperin M.Y."/>
            <person name="Jogler C."/>
        </authorList>
    </citation>
    <scope>NUCLEOTIDE SEQUENCE [LARGE SCALE GENOMIC DNA]</scope>
    <source>
        <strain evidence="8 9">Mal4</strain>
    </source>
</reference>
<accession>A0A517ZC82</accession>
<name>A0A517ZC82_9PLAN</name>
<proteinExistence type="predicted"/>
<evidence type="ECO:0000256" key="6">
    <source>
        <dbReference type="SAM" id="Phobius"/>
    </source>
</evidence>
<keyword evidence="5" id="KW-0175">Coiled coil</keyword>
<dbReference type="OrthoDB" id="9809068at2"/>
<keyword evidence="3 6" id="KW-1133">Transmembrane helix</keyword>
<evidence type="ECO:0000256" key="1">
    <source>
        <dbReference type="ARBA" id="ARBA00004167"/>
    </source>
</evidence>
<dbReference type="PRINTS" id="PR01490">
    <property type="entry name" value="RTXTOXIND"/>
</dbReference>
<feature type="domain" description="AprE-like beta-barrel" evidence="7">
    <location>
        <begin position="310"/>
        <end position="397"/>
    </location>
</feature>
<evidence type="ECO:0000259" key="7">
    <source>
        <dbReference type="Pfam" id="PF26002"/>
    </source>
</evidence>
<dbReference type="PANTHER" id="PTHR30386">
    <property type="entry name" value="MEMBRANE FUSION SUBUNIT OF EMRAB-TOLC MULTIDRUG EFFLUX PUMP"/>
    <property type="match status" value="1"/>
</dbReference>
<evidence type="ECO:0000313" key="9">
    <source>
        <dbReference type="Proteomes" id="UP000320496"/>
    </source>
</evidence>
<dbReference type="PANTHER" id="PTHR30386:SF26">
    <property type="entry name" value="TRANSPORT PROTEIN COMB"/>
    <property type="match status" value="1"/>
</dbReference>
<evidence type="ECO:0000313" key="8">
    <source>
        <dbReference type="EMBL" id="QDU40114.1"/>
    </source>
</evidence>
<dbReference type="EMBL" id="CP036275">
    <property type="protein sequence ID" value="QDU40114.1"/>
    <property type="molecule type" value="Genomic_DNA"/>
</dbReference>
<dbReference type="Proteomes" id="UP000320496">
    <property type="component" value="Chromosome"/>
</dbReference>
<feature type="coiled-coil region" evidence="5">
    <location>
        <begin position="103"/>
        <end position="215"/>
    </location>
</feature>
<evidence type="ECO:0000256" key="3">
    <source>
        <dbReference type="ARBA" id="ARBA00022989"/>
    </source>
</evidence>
<feature type="transmembrane region" description="Helical" evidence="6">
    <location>
        <begin position="26"/>
        <end position="47"/>
    </location>
</feature>
<dbReference type="InterPro" id="IPR058982">
    <property type="entry name" value="Beta-barrel_AprE"/>
</dbReference>
<evidence type="ECO:0000256" key="5">
    <source>
        <dbReference type="SAM" id="Coils"/>
    </source>
</evidence>
<protein>
    <submittedName>
        <fullName evidence="8">Type I secretion system membrane fusion protein PrsE</fullName>
    </submittedName>
</protein>
<dbReference type="Pfam" id="PF26002">
    <property type="entry name" value="Beta-barrel_AprE"/>
    <property type="match status" value="1"/>
</dbReference>
<dbReference type="GO" id="GO:0016020">
    <property type="term" value="C:membrane"/>
    <property type="evidence" value="ECO:0007669"/>
    <property type="project" value="UniProtKB-SubCell"/>
</dbReference>
<dbReference type="RefSeq" id="WP_145371234.1">
    <property type="nucleotide sequence ID" value="NZ_CP036275.1"/>
</dbReference>
<dbReference type="AlphaFoldDB" id="A0A517ZC82"/>
<dbReference type="KEGG" id="mri:Mal4_44690"/>
<sequence>MPRHTLVDLADCTEFRQTLAARPPGFIHVTVLLLLLLVGGVVAWAAMTEASLVIVASGQVRPAGDVARIYAPAGTSLNGRVVDVAFEEGDPVRAGDVLLRFDTEALDNRFAKLERTATAAREELTELDGLRTRLEEQRDSARARAQAELAQGESELLRELQRQELDRAEALAARDAAKSRLERQQRLRAGGVSTAQALEDAKAALDKAEQALRRAALPPDGKGIDVLRKSLELVDRDFEVRLAELEARRAVKRGEIDAAQRELANLQLERDQAVLRASVDGEVISDSIRPGDILEAGKTAILIAEEGRLHFEARVANEDVGELEVGMPVRIKFDAFDFQTYGVVEGRISFIAPDASPDAATTGSGYEVRIDLDSESIGRGDENGQIKLGMGGTAEIVVDRETLAEIMLKQVRHTISLN</sequence>
<dbReference type="Gene3D" id="2.40.50.100">
    <property type="match status" value="1"/>
</dbReference>
<evidence type="ECO:0000256" key="4">
    <source>
        <dbReference type="ARBA" id="ARBA00023136"/>
    </source>
</evidence>
<organism evidence="8 9">
    <name type="scientific">Maioricimonas rarisocia</name>
    <dbReference type="NCBI Taxonomy" id="2528026"/>
    <lineage>
        <taxon>Bacteria</taxon>
        <taxon>Pseudomonadati</taxon>
        <taxon>Planctomycetota</taxon>
        <taxon>Planctomycetia</taxon>
        <taxon>Planctomycetales</taxon>
        <taxon>Planctomycetaceae</taxon>
        <taxon>Maioricimonas</taxon>
    </lineage>
</organism>